<feature type="domain" description="Peptidase S26" evidence="9">
    <location>
        <begin position="158"/>
        <end position="192"/>
    </location>
</feature>
<sequence length="224" mass="25056">MAMPVFSLVARRLAIHRISSPFTALRRASTKQSGPKLQIKKAITEPAPPLLARYPYVYIFYRVFKYGVGFALSLHIFAEYFFSLNLGQGMSMSPTLNASGDWMLLSKRYRRGRDVAVGDIISFKHPVDQYTYSVKRVVAMPGDIVLRDSPDTSGQLIQIPEGHCYVVGDNLPWSRDSRMFGPLPLGLVKAKVIGKFSTSEMKWSSLRDGGDGGMRPYNPDNDVD</sequence>
<dbReference type="PRINTS" id="PR00727">
    <property type="entry name" value="LEADERPTASE"/>
</dbReference>
<dbReference type="PANTHER" id="PTHR12383:SF16">
    <property type="entry name" value="MITOCHONDRIAL INNER MEMBRANE PROTEASE SUBUNIT 1"/>
    <property type="match status" value="1"/>
</dbReference>
<accession>A0AB34KGU2</accession>
<name>A0AB34KGU2_9PEZI</name>
<proteinExistence type="inferred from homology"/>
<dbReference type="GO" id="GO:0004252">
    <property type="term" value="F:serine-type endopeptidase activity"/>
    <property type="evidence" value="ECO:0007669"/>
    <property type="project" value="InterPro"/>
</dbReference>
<keyword evidence="3" id="KW-0378">Hydrolase</keyword>
<reference evidence="10 11" key="1">
    <citation type="journal article" date="2020" name="Microbiol. Resour. Announc.">
        <title>Draft Genome Sequence of a Cladosporium Species Isolated from the Mesophotic Ascidian Didemnum maculosum.</title>
        <authorList>
            <person name="Gioti A."/>
            <person name="Siaperas R."/>
            <person name="Nikolaivits E."/>
            <person name="Le Goff G."/>
            <person name="Ouazzani J."/>
            <person name="Kotoulas G."/>
            <person name="Topakas E."/>
        </authorList>
    </citation>
    <scope>NUCLEOTIDE SEQUENCE [LARGE SCALE GENOMIC DNA]</scope>
    <source>
        <strain evidence="10 11">TM138-S3</strain>
    </source>
</reference>
<dbReference type="AlphaFoldDB" id="A0AB34KGU2"/>
<evidence type="ECO:0000259" key="9">
    <source>
        <dbReference type="Pfam" id="PF10502"/>
    </source>
</evidence>
<evidence type="ECO:0000313" key="10">
    <source>
        <dbReference type="EMBL" id="KAL1584349.1"/>
    </source>
</evidence>
<dbReference type="Pfam" id="PF10502">
    <property type="entry name" value="Peptidase_S26"/>
    <property type="match status" value="2"/>
</dbReference>
<evidence type="ECO:0000256" key="8">
    <source>
        <dbReference type="SAM" id="MobiDB-lite"/>
    </source>
</evidence>
<keyword evidence="4" id="KW-0496">Mitochondrion</keyword>
<comment type="caution">
    <text evidence="10">The sequence shown here is derived from an EMBL/GenBank/DDBJ whole genome shotgun (WGS) entry which is preliminary data.</text>
</comment>
<keyword evidence="11" id="KW-1185">Reference proteome</keyword>
<evidence type="ECO:0000256" key="6">
    <source>
        <dbReference type="ARBA" id="ARBA00038445"/>
    </source>
</evidence>
<evidence type="ECO:0000256" key="7">
    <source>
        <dbReference type="PIRSR" id="PIRSR600223-1"/>
    </source>
</evidence>
<gene>
    <name evidence="10" type="ORF">WHR41_06807</name>
</gene>
<dbReference type="InterPro" id="IPR036286">
    <property type="entry name" value="LexA/Signal_pep-like_sf"/>
</dbReference>
<dbReference type="GO" id="GO:0006627">
    <property type="term" value="P:protein processing involved in protein targeting to mitochondrion"/>
    <property type="evidence" value="ECO:0007669"/>
    <property type="project" value="TreeGrafter"/>
</dbReference>
<dbReference type="GO" id="GO:0042720">
    <property type="term" value="C:mitochondrial inner membrane peptidase complex"/>
    <property type="evidence" value="ECO:0007669"/>
    <property type="project" value="TreeGrafter"/>
</dbReference>
<evidence type="ECO:0000256" key="4">
    <source>
        <dbReference type="ARBA" id="ARBA00023128"/>
    </source>
</evidence>
<comment type="subcellular location">
    <subcellularLocation>
        <location evidence="1">Mitochondrion inner membrane</location>
    </subcellularLocation>
</comment>
<dbReference type="InterPro" id="IPR019533">
    <property type="entry name" value="Peptidase_S26"/>
</dbReference>
<feature type="region of interest" description="Disordered" evidence="8">
    <location>
        <begin position="204"/>
        <end position="224"/>
    </location>
</feature>
<feature type="domain" description="Peptidase S26" evidence="9">
    <location>
        <begin position="71"/>
        <end position="145"/>
    </location>
</feature>
<comment type="similarity">
    <text evidence="6">Belongs to the peptidase S26 family. IMP1 subfamily.</text>
</comment>
<feature type="active site" evidence="7">
    <location>
        <position position="91"/>
    </location>
</feature>
<dbReference type="EMBL" id="JAAQHG020000027">
    <property type="protein sequence ID" value="KAL1584349.1"/>
    <property type="molecule type" value="Genomic_DNA"/>
</dbReference>
<dbReference type="GO" id="GO:0006465">
    <property type="term" value="P:signal peptide processing"/>
    <property type="evidence" value="ECO:0007669"/>
    <property type="project" value="InterPro"/>
</dbReference>
<dbReference type="Gene3D" id="2.10.109.10">
    <property type="entry name" value="Umud Fragment, subunit A"/>
    <property type="match status" value="1"/>
</dbReference>
<evidence type="ECO:0000256" key="1">
    <source>
        <dbReference type="ARBA" id="ARBA00004273"/>
    </source>
</evidence>
<dbReference type="GeneID" id="96008250"/>
<organism evidence="10 11">
    <name type="scientific">Cladosporium halotolerans</name>
    <dbReference type="NCBI Taxonomy" id="1052096"/>
    <lineage>
        <taxon>Eukaryota</taxon>
        <taxon>Fungi</taxon>
        <taxon>Dikarya</taxon>
        <taxon>Ascomycota</taxon>
        <taxon>Pezizomycotina</taxon>
        <taxon>Dothideomycetes</taxon>
        <taxon>Dothideomycetidae</taxon>
        <taxon>Cladosporiales</taxon>
        <taxon>Cladosporiaceae</taxon>
        <taxon>Cladosporium</taxon>
    </lineage>
</organism>
<feature type="active site" evidence="7">
    <location>
        <position position="135"/>
    </location>
</feature>
<dbReference type="SUPFAM" id="SSF51306">
    <property type="entry name" value="LexA/Signal peptidase"/>
    <property type="match status" value="1"/>
</dbReference>
<dbReference type="InterPro" id="IPR000223">
    <property type="entry name" value="Pept_S26A_signal_pept_1"/>
</dbReference>
<dbReference type="RefSeq" id="XP_069227455.1">
    <property type="nucleotide sequence ID" value="XM_069375412.1"/>
</dbReference>
<dbReference type="PANTHER" id="PTHR12383">
    <property type="entry name" value="PROTEASE FAMILY S26 MITOCHONDRIAL INNER MEMBRANE PROTEASE-RELATED"/>
    <property type="match status" value="1"/>
</dbReference>
<dbReference type="InterPro" id="IPR052064">
    <property type="entry name" value="Mito_IMP1_subunit"/>
</dbReference>
<evidence type="ECO:0000313" key="11">
    <source>
        <dbReference type="Proteomes" id="UP000803884"/>
    </source>
</evidence>
<dbReference type="Proteomes" id="UP000803884">
    <property type="component" value="Unassembled WGS sequence"/>
</dbReference>
<dbReference type="CDD" id="cd06530">
    <property type="entry name" value="S26_SPase_I"/>
    <property type="match status" value="1"/>
</dbReference>
<evidence type="ECO:0000256" key="3">
    <source>
        <dbReference type="ARBA" id="ARBA00022801"/>
    </source>
</evidence>
<keyword evidence="5" id="KW-0472">Membrane</keyword>
<protein>
    <recommendedName>
        <fullName evidence="9">Peptidase S26 domain-containing protein</fullName>
    </recommendedName>
</protein>
<keyword evidence="2" id="KW-0999">Mitochondrion inner membrane</keyword>
<evidence type="ECO:0000256" key="5">
    <source>
        <dbReference type="ARBA" id="ARBA00023136"/>
    </source>
</evidence>
<evidence type="ECO:0000256" key="2">
    <source>
        <dbReference type="ARBA" id="ARBA00022792"/>
    </source>
</evidence>